<dbReference type="PANTHER" id="PTHR21089:SF1">
    <property type="entry name" value="BIFUNCTIONAL 3-DEHYDROQUINATE DEHYDRATASE_SHIKIMATE DEHYDROGENASE, CHLOROPLASTIC"/>
    <property type="match status" value="1"/>
</dbReference>
<comment type="function">
    <text evidence="8">Involved in the biosynthesis of the chorismate, which leads to the biosynthesis of aromatic amino acids. Catalyzes the reversible NADPH linked reduction of 3-dehydroshikimate (DHSA) to yield shikimate (SA).</text>
</comment>
<keyword evidence="6 8" id="KW-0057">Aromatic amino acid biosynthesis</keyword>
<proteinExistence type="inferred from homology"/>
<dbReference type="AlphaFoldDB" id="A0A1M4UU64"/>
<sequence length="294" mass="31563">MGFPNINGKTRVCGLFGFPVEHSFSPAMHNAAYAKLGLNWVYVPYGVHPDRLAQAMEGIRSLELTGVNVTVPHKQNILPLLDEIDPAARIIGAVNTIVNEGGKLVGYNTDGPGFIRSLETEAGFSPRGKSILLVGAGGAARAVAIALAFAGADSLYITNRTPERAEGLARDVSRACQVKARVLPWGKQLPRTTVSEVNLVVQTTSIGMSPGVDQAPEFPFTALRPGQLVCDLIYNPAKTLFLQRAAAQGAKTFNGLGMLLYQGVLAFELWTGLPAPVEIMRETLLRQVSGREER</sequence>
<dbReference type="Proteomes" id="UP000184148">
    <property type="component" value="Unassembled WGS sequence"/>
</dbReference>
<keyword evidence="5 8" id="KW-0560">Oxidoreductase</keyword>
<accession>A0A1M4UU64</accession>
<comment type="similarity">
    <text evidence="8">Belongs to the shikimate dehydrogenase family.</text>
</comment>
<dbReference type="Gene3D" id="3.40.50.10860">
    <property type="entry name" value="Leucine Dehydrogenase, chain A, domain 1"/>
    <property type="match status" value="1"/>
</dbReference>
<dbReference type="EC" id="1.1.1.25" evidence="2 8"/>
<evidence type="ECO:0000256" key="8">
    <source>
        <dbReference type="HAMAP-Rule" id="MF_00222"/>
    </source>
</evidence>
<evidence type="ECO:0000259" key="10">
    <source>
        <dbReference type="Pfam" id="PF08501"/>
    </source>
</evidence>
<feature type="binding site" evidence="8">
    <location>
        <position position="234"/>
    </location>
    <ligand>
        <name>shikimate</name>
        <dbReference type="ChEBI" id="CHEBI:36208"/>
    </ligand>
</feature>
<dbReference type="GO" id="GO:0004764">
    <property type="term" value="F:shikimate 3-dehydrogenase (NADP+) activity"/>
    <property type="evidence" value="ECO:0007669"/>
    <property type="project" value="UniProtKB-UniRule"/>
</dbReference>
<feature type="domain" description="SDH C-terminal" evidence="11">
    <location>
        <begin position="255"/>
        <end position="285"/>
    </location>
</feature>
<dbReference type="STRING" id="1121429.SAMN02745133_00763"/>
<dbReference type="InterPro" id="IPR036291">
    <property type="entry name" value="NAD(P)-bd_dom_sf"/>
</dbReference>
<feature type="binding site" evidence="8">
    <location>
        <begin position="23"/>
        <end position="25"/>
    </location>
    <ligand>
        <name>shikimate</name>
        <dbReference type="ChEBI" id="CHEBI:36208"/>
    </ligand>
</feature>
<evidence type="ECO:0000256" key="3">
    <source>
        <dbReference type="ARBA" id="ARBA00022605"/>
    </source>
</evidence>
<dbReference type="InterPro" id="IPR006151">
    <property type="entry name" value="Shikm_DH/Glu-tRNA_Rdtase"/>
</dbReference>
<dbReference type="SUPFAM" id="SSF51735">
    <property type="entry name" value="NAD(P)-binding Rossmann-fold domains"/>
    <property type="match status" value="1"/>
</dbReference>
<dbReference type="RefSeq" id="WP_073235958.1">
    <property type="nucleotide sequence ID" value="NZ_FQUY01000003.1"/>
</dbReference>
<feature type="domain" description="Shikimate dehydrogenase substrate binding N-terminal" evidence="10">
    <location>
        <begin position="15"/>
        <end position="97"/>
    </location>
</feature>
<dbReference type="NCBIfam" id="NF001319">
    <property type="entry name" value="PRK00258.3-3"/>
    <property type="match status" value="1"/>
</dbReference>
<dbReference type="GO" id="GO:0008652">
    <property type="term" value="P:amino acid biosynthetic process"/>
    <property type="evidence" value="ECO:0007669"/>
    <property type="project" value="UniProtKB-KW"/>
</dbReference>
<organism evidence="12 13">
    <name type="scientific">Desulforamulus putei DSM 12395</name>
    <dbReference type="NCBI Taxonomy" id="1121429"/>
    <lineage>
        <taxon>Bacteria</taxon>
        <taxon>Bacillati</taxon>
        <taxon>Bacillota</taxon>
        <taxon>Clostridia</taxon>
        <taxon>Eubacteriales</taxon>
        <taxon>Peptococcaceae</taxon>
        <taxon>Desulforamulus</taxon>
    </lineage>
</organism>
<dbReference type="CDD" id="cd01065">
    <property type="entry name" value="NAD_bind_Shikimate_DH"/>
    <property type="match status" value="1"/>
</dbReference>
<dbReference type="GO" id="GO:0009423">
    <property type="term" value="P:chorismate biosynthetic process"/>
    <property type="evidence" value="ECO:0007669"/>
    <property type="project" value="UniProtKB-UniRule"/>
</dbReference>
<feature type="active site" description="Proton acceptor" evidence="8">
    <location>
        <position position="74"/>
    </location>
</feature>
<dbReference type="GO" id="GO:0019632">
    <property type="term" value="P:shikimate metabolic process"/>
    <property type="evidence" value="ECO:0007669"/>
    <property type="project" value="InterPro"/>
</dbReference>
<comment type="caution">
    <text evidence="8">Lacks conserved residue(s) required for the propagation of feature annotation.</text>
</comment>
<dbReference type="InterPro" id="IPR022893">
    <property type="entry name" value="Shikimate_DH_fam"/>
</dbReference>
<dbReference type="NCBIfam" id="NF001314">
    <property type="entry name" value="PRK00258.2-2"/>
    <property type="match status" value="1"/>
</dbReference>
<name>A0A1M4UU64_9FIRM</name>
<comment type="pathway">
    <text evidence="1 8">Metabolic intermediate biosynthesis; chorismate biosynthesis; chorismate from D-erythrose 4-phosphate and phosphoenolpyruvate: step 4/7.</text>
</comment>
<dbReference type="Pfam" id="PF08501">
    <property type="entry name" value="Shikimate_dh_N"/>
    <property type="match status" value="1"/>
</dbReference>
<feature type="binding site" evidence="8">
    <location>
        <position position="232"/>
    </location>
    <ligand>
        <name>NADP(+)</name>
        <dbReference type="ChEBI" id="CHEBI:58349"/>
    </ligand>
</feature>
<evidence type="ECO:0000313" key="13">
    <source>
        <dbReference type="Proteomes" id="UP000184148"/>
    </source>
</evidence>
<gene>
    <name evidence="8" type="primary">aroE</name>
    <name evidence="12" type="ORF">SAMN02745133_00763</name>
</gene>
<dbReference type="Pfam" id="PF18317">
    <property type="entry name" value="SDH_C"/>
    <property type="match status" value="1"/>
</dbReference>
<evidence type="ECO:0000259" key="11">
    <source>
        <dbReference type="Pfam" id="PF18317"/>
    </source>
</evidence>
<dbReference type="HAMAP" id="MF_00222">
    <property type="entry name" value="Shikimate_DH_AroE"/>
    <property type="match status" value="1"/>
</dbReference>
<feature type="binding site" evidence="8">
    <location>
        <begin position="159"/>
        <end position="164"/>
    </location>
    <ligand>
        <name>NADP(+)</name>
        <dbReference type="ChEBI" id="CHEBI:58349"/>
    </ligand>
</feature>
<comment type="subunit">
    <text evidence="8">Homodimer.</text>
</comment>
<dbReference type="SUPFAM" id="SSF53223">
    <property type="entry name" value="Aminoacid dehydrogenase-like, N-terminal domain"/>
    <property type="match status" value="1"/>
</dbReference>
<feature type="binding site" evidence="8">
    <location>
        <position position="95"/>
    </location>
    <ligand>
        <name>shikimate</name>
        <dbReference type="ChEBI" id="CHEBI:36208"/>
    </ligand>
</feature>
<evidence type="ECO:0000259" key="9">
    <source>
        <dbReference type="Pfam" id="PF01488"/>
    </source>
</evidence>
<dbReference type="GO" id="GO:0009073">
    <property type="term" value="P:aromatic amino acid family biosynthetic process"/>
    <property type="evidence" value="ECO:0007669"/>
    <property type="project" value="UniProtKB-KW"/>
</dbReference>
<evidence type="ECO:0000313" key="12">
    <source>
        <dbReference type="EMBL" id="SHE60219.1"/>
    </source>
</evidence>
<evidence type="ECO:0000256" key="2">
    <source>
        <dbReference type="ARBA" id="ARBA00012962"/>
    </source>
</evidence>
<evidence type="ECO:0000256" key="4">
    <source>
        <dbReference type="ARBA" id="ARBA00022857"/>
    </source>
</evidence>
<reference evidence="13" key="1">
    <citation type="submission" date="2016-11" db="EMBL/GenBank/DDBJ databases">
        <authorList>
            <person name="Varghese N."/>
            <person name="Submissions S."/>
        </authorList>
    </citation>
    <scope>NUCLEOTIDE SEQUENCE [LARGE SCALE GENOMIC DNA]</scope>
    <source>
        <strain evidence="13">DSM 12395</strain>
    </source>
</reference>
<keyword evidence="13" id="KW-1185">Reference proteome</keyword>
<dbReference type="InterPro" id="IPR046346">
    <property type="entry name" value="Aminoacid_DH-like_N_sf"/>
</dbReference>
<dbReference type="NCBIfam" id="TIGR00507">
    <property type="entry name" value="aroE"/>
    <property type="match status" value="1"/>
</dbReference>
<protein>
    <recommendedName>
        <fullName evidence="2 8">Shikimate dehydrogenase (NADP(+))</fullName>
        <shortName evidence="8">SDH</shortName>
        <ecNumber evidence="2 8">1.1.1.25</ecNumber>
    </recommendedName>
</protein>
<feature type="binding site" evidence="8">
    <location>
        <position position="70"/>
    </location>
    <ligand>
        <name>shikimate</name>
        <dbReference type="ChEBI" id="CHEBI:36208"/>
    </ligand>
</feature>
<feature type="binding site" evidence="8">
    <location>
        <begin position="135"/>
        <end position="139"/>
    </location>
    <ligand>
        <name>NADP(+)</name>
        <dbReference type="ChEBI" id="CHEBI:58349"/>
    </ligand>
</feature>
<dbReference type="Gene3D" id="3.40.50.720">
    <property type="entry name" value="NAD(P)-binding Rossmann-like Domain"/>
    <property type="match status" value="1"/>
</dbReference>
<evidence type="ECO:0000256" key="5">
    <source>
        <dbReference type="ARBA" id="ARBA00023002"/>
    </source>
</evidence>
<evidence type="ECO:0000256" key="7">
    <source>
        <dbReference type="ARBA" id="ARBA00049442"/>
    </source>
</evidence>
<dbReference type="GO" id="GO:0050661">
    <property type="term" value="F:NADP binding"/>
    <property type="evidence" value="ECO:0007669"/>
    <property type="project" value="InterPro"/>
</dbReference>
<dbReference type="InterPro" id="IPR013708">
    <property type="entry name" value="Shikimate_DH-bd_N"/>
</dbReference>
<evidence type="ECO:0000256" key="6">
    <source>
        <dbReference type="ARBA" id="ARBA00023141"/>
    </source>
</evidence>
<evidence type="ECO:0000256" key="1">
    <source>
        <dbReference type="ARBA" id="ARBA00004871"/>
    </source>
</evidence>
<comment type="catalytic activity">
    <reaction evidence="7 8">
        <text>shikimate + NADP(+) = 3-dehydroshikimate + NADPH + H(+)</text>
        <dbReference type="Rhea" id="RHEA:17737"/>
        <dbReference type="ChEBI" id="CHEBI:15378"/>
        <dbReference type="ChEBI" id="CHEBI:16630"/>
        <dbReference type="ChEBI" id="CHEBI:36208"/>
        <dbReference type="ChEBI" id="CHEBI:57783"/>
        <dbReference type="ChEBI" id="CHEBI:58349"/>
        <dbReference type="EC" id="1.1.1.25"/>
    </reaction>
</comment>
<feature type="binding site" evidence="8">
    <location>
        <position position="255"/>
    </location>
    <ligand>
        <name>NADP(+)</name>
        <dbReference type="ChEBI" id="CHEBI:58349"/>
    </ligand>
</feature>
<keyword evidence="3 8" id="KW-0028">Amino-acid biosynthesis</keyword>
<dbReference type="EMBL" id="FQUY01000003">
    <property type="protein sequence ID" value="SHE60219.1"/>
    <property type="molecule type" value="Genomic_DNA"/>
</dbReference>
<dbReference type="UniPathway" id="UPA00053">
    <property type="reaction ID" value="UER00087"/>
</dbReference>
<dbReference type="InterPro" id="IPR041121">
    <property type="entry name" value="SDH_C"/>
</dbReference>
<dbReference type="Pfam" id="PF01488">
    <property type="entry name" value="Shikimate_DH"/>
    <property type="match status" value="1"/>
</dbReference>
<dbReference type="PANTHER" id="PTHR21089">
    <property type="entry name" value="SHIKIMATE DEHYDROGENASE"/>
    <property type="match status" value="1"/>
</dbReference>
<dbReference type="InterPro" id="IPR011342">
    <property type="entry name" value="Shikimate_DH"/>
</dbReference>
<feature type="domain" description="Quinate/shikimate 5-dehydrogenase/glutamyl-tRNA reductase" evidence="9">
    <location>
        <begin position="127"/>
        <end position="175"/>
    </location>
</feature>
<feature type="binding site" evidence="8">
    <location>
        <position position="262"/>
    </location>
    <ligand>
        <name>shikimate</name>
        <dbReference type="ChEBI" id="CHEBI:36208"/>
    </ligand>
</feature>
<keyword evidence="4 8" id="KW-0521">NADP</keyword>
<dbReference type="OrthoDB" id="9792692at2"/>
<feature type="binding site" evidence="8">
    <location>
        <position position="110"/>
    </location>
    <ligand>
        <name>shikimate</name>
        <dbReference type="ChEBI" id="CHEBI:36208"/>
    </ligand>
</feature>